<evidence type="ECO:0000313" key="1">
    <source>
        <dbReference type="EMBL" id="QZE13628.1"/>
    </source>
</evidence>
<dbReference type="Proteomes" id="UP000826212">
    <property type="component" value="Chromosome"/>
</dbReference>
<sequence>MMIVNLVDSGRDAPSVAEEHNIDAHMIRRWGREFHTYEKNSFQGNGNPVQTDEEARISQLEKELKQVRMEQSILKKAINIFSKSDS</sequence>
<accession>A0AC61NDM2</accession>
<evidence type="ECO:0000313" key="2">
    <source>
        <dbReference type="Proteomes" id="UP000826212"/>
    </source>
</evidence>
<proteinExistence type="predicted"/>
<organism evidence="1 2">
    <name type="scientific">Halosquirtibacter laminarini</name>
    <dbReference type="NCBI Taxonomy" id="3374600"/>
    <lineage>
        <taxon>Bacteria</taxon>
        <taxon>Pseudomonadati</taxon>
        <taxon>Bacteroidota</taxon>
        <taxon>Bacteroidia</taxon>
        <taxon>Marinilabiliales</taxon>
        <taxon>Prolixibacteraceae</taxon>
        <taxon>Halosquirtibacter</taxon>
    </lineage>
</organism>
<protein>
    <submittedName>
        <fullName evidence="1">Transposase</fullName>
    </submittedName>
</protein>
<keyword evidence="2" id="KW-1185">Reference proteome</keyword>
<reference evidence="1" key="1">
    <citation type="submission" date="2021-08" db="EMBL/GenBank/DDBJ databases">
        <title>Novel anaerobic bacterium isolated from sea squirt in East Sea, Republic of Korea.</title>
        <authorList>
            <person name="Nguyen T.H."/>
            <person name="Li Z."/>
            <person name="Lee Y.-J."/>
            <person name="Ko J."/>
            <person name="Kim S.-G."/>
        </authorList>
    </citation>
    <scope>NUCLEOTIDE SEQUENCE</scope>
    <source>
        <strain evidence="1">KCTC 25031</strain>
    </source>
</reference>
<name>A0AC61NDM2_9BACT</name>
<gene>
    <name evidence="1" type="ORF">K4L44_13790</name>
</gene>
<dbReference type="EMBL" id="CP081303">
    <property type="protein sequence ID" value="QZE13628.1"/>
    <property type="molecule type" value="Genomic_DNA"/>
</dbReference>